<evidence type="ECO:0000256" key="2">
    <source>
        <dbReference type="ARBA" id="ARBA00023015"/>
    </source>
</evidence>
<proteinExistence type="inferred from homology"/>
<dbReference type="GO" id="GO:0003700">
    <property type="term" value="F:DNA-binding transcription factor activity"/>
    <property type="evidence" value="ECO:0007669"/>
    <property type="project" value="InterPro"/>
</dbReference>
<dbReference type="PROSITE" id="PS51032">
    <property type="entry name" value="AP2_ERF"/>
    <property type="match status" value="1"/>
</dbReference>
<keyword evidence="4" id="KW-0010">Activator</keyword>
<dbReference type="InterPro" id="IPR016177">
    <property type="entry name" value="DNA-bd_dom_sf"/>
</dbReference>
<dbReference type="InterPro" id="IPR051032">
    <property type="entry name" value="AP2/ERF_TF_ERF_subfamily"/>
</dbReference>
<evidence type="ECO:0000313" key="11">
    <source>
        <dbReference type="Proteomes" id="UP000008311"/>
    </source>
</evidence>
<dbReference type="PANTHER" id="PTHR31985:SF273">
    <property type="entry name" value="ETHYLENE-RESPONSIVE TRANSCRIPTION FACTOR ERF017"/>
    <property type="match status" value="1"/>
</dbReference>
<dbReference type="PANTHER" id="PTHR31985">
    <property type="entry name" value="ETHYLENE-RESPONSIVE TRANSCRIPTION FACTOR ERF042-RELATED"/>
    <property type="match status" value="1"/>
</dbReference>
<evidence type="ECO:0000256" key="7">
    <source>
        <dbReference type="ARBA" id="ARBA00024343"/>
    </source>
</evidence>
<feature type="domain" description="AP2/ERF" evidence="9">
    <location>
        <begin position="69"/>
        <end position="126"/>
    </location>
</feature>
<dbReference type="STRING" id="3988.B9RQZ6"/>
<dbReference type="SMART" id="SM00380">
    <property type="entry name" value="AP2"/>
    <property type="match status" value="1"/>
</dbReference>
<comment type="similarity">
    <text evidence="7">Belongs to the AP2/ERF transcription factor family. ERF subfamily.</text>
</comment>
<feature type="region of interest" description="Disordered" evidence="8">
    <location>
        <begin position="237"/>
        <end position="275"/>
    </location>
</feature>
<dbReference type="Gene3D" id="3.30.730.10">
    <property type="entry name" value="AP2/ERF domain"/>
    <property type="match status" value="1"/>
</dbReference>
<keyword evidence="6" id="KW-0539">Nucleus</keyword>
<protein>
    <submittedName>
        <fullName evidence="10">Transcriptional factor TINY, putative</fullName>
    </submittedName>
</protein>
<dbReference type="eggNOG" id="ENOG502RZQP">
    <property type="taxonomic scope" value="Eukaryota"/>
</dbReference>
<keyword evidence="11" id="KW-1185">Reference proteome</keyword>
<comment type="subcellular location">
    <subcellularLocation>
        <location evidence="1">Nucleus</location>
    </subcellularLocation>
</comment>
<dbReference type="EMBL" id="EQ973802">
    <property type="protein sequence ID" value="EEF46167.1"/>
    <property type="molecule type" value="Genomic_DNA"/>
</dbReference>
<feature type="compositionally biased region" description="Low complexity" evidence="8">
    <location>
        <begin position="156"/>
        <end position="175"/>
    </location>
</feature>
<keyword evidence="3" id="KW-0238">DNA-binding</keyword>
<gene>
    <name evidence="10" type="ORF">RCOM_0707900</name>
</gene>
<dbReference type="GO" id="GO:0005634">
    <property type="term" value="C:nucleus"/>
    <property type="evidence" value="ECO:0007669"/>
    <property type="project" value="UniProtKB-SubCell"/>
</dbReference>
<evidence type="ECO:0000256" key="3">
    <source>
        <dbReference type="ARBA" id="ARBA00023125"/>
    </source>
</evidence>
<feature type="region of interest" description="Disordered" evidence="8">
    <location>
        <begin position="154"/>
        <end position="175"/>
    </location>
</feature>
<dbReference type="InterPro" id="IPR036955">
    <property type="entry name" value="AP2/ERF_dom_sf"/>
</dbReference>
<dbReference type="InParanoid" id="B9RQZ6"/>
<accession>B9RQZ6</accession>
<dbReference type="FunFam" id="3.30.730.10:FF:000001">
    <property type="entry name" value="Ethylene-responsive transcription factor 2"/>
    <property type="match status" value="1"/>
</dbReference>
<sequence>MILTSKINTLRLSDWRFRFIKSESLYIAAIFIIHTDSAPSSSSFEHPRLDQMVKTANSSSTSQQASEPKYTGVRKRKWGKWVSEIRLPNSRERIWLGSYDSAEKAARAFDAALYCLRGPSARFNFPDNPPDIAGGESLSPQEIQVAAARFANETRSITATPTANSSTTSTSTSMPELSSQFMDHYYASASSASDGAIQVDNASDRTGIDWSFLDVLDLNEGSEFGLYPSLGNNYSDYYPPPPSIFDDGTRDNNDDDDHENDGNEAYSQPSFLWNF</sequence>
<name>B9RQZ6_RICCO</name>
<organism evidence="10 11">
    <name type="scientific">Ricinus communis</name>
    <name type="common">Castor bean</name>
    <dbReference type="NCBI Taxonomy" id="3988"/>
    <lineage>
        <taxon>Eukaryota</taxon>
        <taxon>Viridiplantae</taxon>
        <taxon>Streptophyta</taxon>
        <taxon>Embryophyta</taxon>
        <taxon>Tracheophyta</taxon>
        <taxon>Spermatophyta</taxon>
        <taxon>Magnoliopsida</taxon>
        <taxon>eudicotyledons</taxon>
        <taxon>Gunneridae</taxon>
        <taxon>Pentapetalae</taxon>
        <taxon>rosids</taxon>
        <taxon>fabids</taxon>
        <taxon>Malpighiales</taxon>
        <taxon>Euphorbiaceae</taxon>
        <taxon>Acalyphoideae</taxon>
        <taxon>Acalypheae</taxon>
        <taxon>Ricinus</taxon>
    </lineage>
</organism>
<dbReference type="PRINTS" id="PR00367">
    <property type="entry name" value="ETHRSPELEMNT"/>
</dbReference>
<evidence type="ECO:0000313" key="10">
    <source>
        <dbReference type="EMBL" id="EEF46167.1"/>
    </source>
</evidence>
<reference evidence="11" key="1">
    <citation type="journal article" date="2010" name="Nat. Biotechnol.">
        <title>Draft genome sequence of the oilseed species Ricinus communis.</title>
        <authorList>
            <person name="Chan A.P."/>
            <person name="Crabtree J."/>
            <person name="Zhao Q."/>
            <person name="Lorenzi H."/>
            <person name="Orvis J."/>
            <person name="Puiu D."/>
            <person name="Melake-Berhan A."/>
            <person name="Jones K.M."/>
            <person name="Redman J."/>
            <person name="Chen G."/>
            <person name="Cahoon E.B."/>
            <person name="Gedil M."/>
            <person name="Stanke M."/>
            <person name="Haas B.J."/>
            <person name="Wortman J.R."/>
            <person name="Fraser-Liggett C.M."/>
            <person name="Ravel J."/>
            <person name="Rabinowicz P.D."/>
        </authorList>
    </citation>
    <scope>NUCLEOTIDE SEQUENCE [LARGE SCALE GENOMIC DNA]</scope>
    <source>
        <strain evidence="11">cv. Hale</strain>
    </source>
</reference>
<keyword evidence="2" id="KW-0805">Transcription regulation</keyword>
<evidence type="ECO:0000256" key="6">
    <source>
        <dbReference type="ARBA" id="ARBA00023242"/>
    </source>
</evidence>
<evidence type="ECO:0000256" key="1">
    <source>
        <dbReference type="ARBA" id="ARBA00004123"/>
    </source>
</evidence>
<keyword evidence="5" id="KW-0804">Transcription</keyword>
<dbReference type="Pfam" id="PF00847">
    <property type="entry name" value="AP2"/>
    <property type="match status" value="1"/>
</dbReference>
<evidence type="ECO:0000259" key="9">
    <source>
        <dbReference type="PROSITE" id="PS51032"/>
    </source>
</evidence>
<evidence type="ECO:0000256" key="5">
    <source>
        <dbReference type="ARBA" id="ARBA00023163"/>
    </source>
</evidence>
<dbReference type="AlphaFoldDB" id="B9RQZ6"/>
<evidence type="ECO:0000256" key="8">
    <source>
        <dbReference type="SAM" id="MobiDB-lite"/>
    </source>
</evidence>
<dbReference type="Proteomes" id="UP000008311">
    <property type="component" value="Unassembled WGS sequence"/>
</dbReference>
<dbReference type="FunCoup" id="B9RQZ6">
    <property type="interactions" value="33"/>
</dbReference>
<dbReference type="GO" id="GO:0003677">
    <property type="term" value="F:DNA binding"/>
    <property type="evidence" value="ECO:0007669"/>
    <property type="project" value="UniProtKB-KW"/>
</dbReference>
<dbReference type="InterPro" id="IPR001471">
    <property type="entry name" value="AP2/ERF_dom"/>
</dbReference>
<dbReference type="SUPFAM" id="SSF54171">
    <property type="entry name" value="DNA-binding domain"/>
    <property type="match status" value="1"/>
</dbReference>
<evidence type="ECO:0000256" key="4">
    <source>
        <dbReference type="ARBA" id="ARBA00023159"/>
    </source>
</evidence>
<feature type="compositionally biased region" description="Polar residues" evidence="8">
    <location>
        <begin position="265"/>
        <end position="275"/>
    </location>
</feature>
<dbReference type="CDD" id="cd00018">
    <property type="entry name" value="AP2"/>
    <property type="match status" value="1"/>
</dbReference>